<dbReference type="InterPro" id="IPR008920">
    <property type="entry name" value="TF_FadR/GntR_C"/>
</dbReference>
<evidence type="ECO:0000256" key="1">
    <source>
        <dbReference type="ARBA" id="ARBA00023015"/>
    </source>
</evidence>
<evidence type="ECO:0000313" key="5">
    <source>
        <dbReference type="EMBL" id="TCT40159.1"/>
    </source>
</evidence>
<accession>A0A4R3NUD9</accession>
<dbReference type="Pfam" id="PF00392">
    <property type="entry name" value="GntR"/>
    <property type="match status" value="1"/>
</dbReference>
<evidence type="ECO:0000313" key="6">
    <source>
        <dbReference type="Proteomes" id="UP000295097"/>
    </source>
</evidence>
<dbReference type="InterPro" id="IPR036388">
    <property type="entry name" value="WH-like_DNA-bd_sf"/>
</dbReference>
<proteinExistence type="predicted"/>
<dbReference type="GO" id="GO:0003700">
    <property type="term" value="F:DNA-binding transcription factor activity"/>
    <property type="evidence" value="ECO:0007669"/>
    <property type="project" value="InterPro"/>
</dbReference>
<keyword evidence="3" id="KW-0804">Transcription</keyword>
<protein>
    <submittedName>
        <fullName evidence="5">DNA-binding GntR family transcriptional regulator</fullName>
    </submittedName>
</protein>
<dbReference type="SMART" id="SM00895">
    <property type="entry name" value="FCD"/>
    <property type="match status" value="1"/>
</dbReference>
<dbReference type="Gene3D" id="1.10.10.10">
    <property type="entry name" value="Winged helix-like DNA-binding domain superfamily/Winged helix DNA-binding domain"/>
    <property type="match status" value="1"/>
</dbReference>
<dbReference type="Pfam" id="PF07729">
    <property type="entry name" value="FCD"/>
    <property type="match status" value="1"/>
</dbReference>
<name>A0A4R3NUD9_9HYPH</name>
<dbReference type="PANTHER" id="PTHR43537">
    <property type="entry name" value="TRANSCRIPTIONAL REGULATOR, GNTR FAMILY"/>
    <property type="match status" value="1"/>
</dbReference>
<dbReference type="OrthoDB" id="7768882at2"/>
<organism evidence="5 6">
    <name type="scientific">Martelella mediterranea</name>
    <dbReference type="NCBI Taxonomy" id="293089"/>
    <lineage>
        <taxon>Bacteria</taxon>
        <taxon>Pseudomonadati</taxon>
        <taxon>Pseudomonadota</taxon>
        <taxon>Alphaproteobacteria</taxon>
        <taxon>Hyphomicrobiales</taxon>
        <taxon>Aurantimonadaceae</taxon>
        <taxon>Martelella</taxon>
    </lineage>
</organism>
<reference evidence="5 6" key="1">
    <citation type="submission" date="2019-03" db="EMBL/GenBank/DDBJ databases">
        <title>Freshwater and sediment microbial communities from various areas in North America, analyzing microbe dynamics in response to fracking.</title>
        <authorList>
            <person name="Lamendella R."/>
        </authorList>
    </citation>
    <scope>NUCLEOTIDE SEQUENCE [LARGE SCALE GENOMIC DNA]</scope>
    <source>
        <strain evidence="5 6">175.2</strain>
    </source>
</reference>
<dbReference type="Gene3D" id="1.20.120.530">
    <property type="entry name" value="GntR ligand-binding domain-like"/>
    <property type="match status" value="1"/>
</dbReference>
<evidence type="ECO:0000259" key="4">
    <source>
        <dbReference type="PROSITE" id="PS50949"/>
    </source>
</evidence>
<dbReference type="EMBL" id="SMAR01000010">
    <property type="protein sequence ID" value="TCT40159.1"/>
    <property type="molecule type" value="Genomic_DNA"/>
</dbReference>
<dbReference type="SMART" id="SM00345">
    <property type="entry name" value="HTH_GNTR"/>
    <property type="match status" value="1"/>
</dbReference>
<dbReference type="SUPFAM" id="SSF46785">
    <property type="entry name" value="Winged helix' DNA-binding domain"/>
    <property type="match status" value="1"/>
</dbReference>
<sequence length="223" mass="25085">MTKFHAAGESSSGVKDAAYDLFQEALMSGNLRPGQMVSQRALVEMLHLSIGALRELLPRLQAEGLINVLPQRGILIPAIDLPMIRNAFQMRAALEREAVIYAVREMPDSVLENQRKLHTDIIDTVRSKPTPEALARGQEIDTGFHNLLIAATGNELLRNTYNINAIRMRLIKLDRIKLNEHVLPDAFGDHLDIISAIQERDTMKAIEAMDRHVRNARERALQL</sequence>
<dbReference type="AlphaFoldDB" id="A0A4R3NUD9"/>
<dbReference type="PROSITE" id="PS50949">
    <property type="entry name" value="HTH_GNTR"/>
    <property type="match status" value="1"/>
</dbReference>
<dbReference type="PANTHER" id="PTHR43537:SF5">
    <property type="entry name" value="UXU OPERON TRANSCRIPTIONAL REGULATOR"/>
    <property type="match status" value="1"/>
</dbReference>
<dbReference type="InterPro" id="IPR000524">
    <property type="entry name" value="Tscrpt_reg_HTH_GntR"/>
</dbReference>
<comment type="caution">
    <text evidence="5">The sequence shown here is derived from an EMBL/GenBank/DDBJ whole genome shotgun (WGS) entry which is preliminary data.</text>
</comment>
<keyword evidence="2 5" id="KW-0238">DNA-binding</keyword>
<evidence type="ECO:0000256" key="2">
    <source>
        <dbReference type="ARBA" id="ARBA00023125"/>
    </source>
</evidence>
<evidence type="ECO:0000256" key="3">
    <source>
        <dbReference type="ARBA" id="ARBA00023163"/>
    </source>
</evidence>
<dbReference type="InterPro" id="IPR036390">
    <property type="entry name" value="WH_DNA-bd_sf"/>
</dbReference>
<keyword evidence="1" id="KW-0805">Transcription regulation</keyword>
<feature type="domain" description="HTH gntR-type" evidence="4">
    <location>
        <begin position="12"/>
        <end position="79"/>
    </location>
</feature>
<dbReference type="RefSeq" id="WP_132310508.1">
    <property type="nucleotide sequence ID" value="NZ_SMAR01000010.1"/>
</dbReference>
<dbReference type="SUPFAM" id="SSF48008">
    <property type="entry name" value="GntR ligand-binding domain-like"/>
    <property type="match status" value="1"/>
</dbReference>
<dbReference type="GO" id="GO:0003677">
    <property type="term" value="F:DNA binding"/>
    <property type="evidence" value="ECO:0007669"/>
    <property type="project" value="UniProtKB-KW"/>
</dbReference>
<keyword evidence="6" id="KW-1185">Reference proteome</keyword>
<dbReference type="Proteomes" id="UP000295097">
    <property type="component" value="Unassembled WGS sequence"/>
</dbReference>
<gene>
    <name evidence="5" type="ORF">EDC90_101011</name>
</gene>
<dbReference type="InterPro" id="IPR011711">
    <property type="entry name" value="GntR_C"/>
</dbReference>